<name>A0A3Q7XI61_CICAR</name>
<dbReference type="AlphaFoldDB" id="A0A3Q7XI61"/>
<organism evidence="3 4">
    <name type="scientific">Cicer arietinum</name>
    <name type="common">Chickpea</name>
    <name type="synonym">Garbanzo</name>
    <dbReference type="NCBI Taxonomy" id="3827"/>
    <lineage>
        <taxon>Eukaryota</taxon>
        <taxon>Viridiplantae</taxon>
        <taxon>Streptophyta</taxon>
        <taxon>Embryophyta</taxon>
        <taxon>Tracheophyta</taxon>
        <taxon>Spermatophyta</taxon>
        <taxon>Magnoliopsida</taxon>
        <taxon>eudicotyledons</taxon>
        <taxon>Gunneridae</taxon>
        <taxon>Pentapetalae</taxon>
        <taxon>rosids</taxon>
        <taxon>fabids</taxon>
        <taxon>Fabales</taxon>
        <taxon>Fabaceae</taxon>
        <taxon>Papilionoideae</taxon>
        <taxon>50 kb inversion clade</taxon>
        <taxon>NPAAA clade</taxon>
        <taxon>Hologalegina</taxon>
        <taxon>IRL clade</taxon>
        <taxon>Cicereae</taxon>
        <taxon>Cicer</taxon>
    </lineage>
</organism>
<evidence type="ECO:0000313" key="3">
    <source>
        <dbReference type="Proteomes" id="UP000087171"/>
    </source>
</evidence>
<feature type="compositionally biased region" description="Acidic residues" evidence="1">
    <location>
        <begin position="21"/>
        <end position="30"/>
    </location>
</feature>
<evidence type="ECO:0000256" key="1">
    <source>
        <dbReference type="SAM" id="MobiDB-lite"/>
    </source>
</evidence>
<feature type="compositionally biased region" description="Basic and acidic residues" evidence="1">
    <location>
        <begin position="31"/>
        <end position="43"/>
    </location>
</feature>
<dbReference type="Proteomes" id="UP000087171">
    <property type="component" value="Unplaced"/>
</dbReference>
<protein>
    <submittedName>
        <fullName evidence="4">Uncharacterized protein LOC113784108</fullName>
    </submittedName>
</protein>
<proteinExistence type="predicted"/>
<reference evidence="4" key="1">
    <citation type="submission" date="2025-08" db="UniProtKB">
        <authorList>
            <consortium name="RefSeq"/>
        </authorList>
    </citation>
    <scope>IDENTIFICATION</scope>
    <source>
        <tissue evidence="4">Etiolated seedlings</tissue>
    </source>
</reference>
<sequence length="194" mass="21595">MQGTISFQIRKGYPRGKTSDDSDESSDEDDEHAKMTLMEDTHSGSDSNSDSTNEEIKISLAKKLKHQSWYLDSGHSRHMTEEKSMFQDLTLKNGGFGGDQKGKIIGHDIIGNGSLSSIKNVLLVKGLMHNLHNISQLSDIGYDVVFLFVHTLKAEVKGKHYVFVDSGLDGVGYMFYDSIVKKLVKSCDAKFLED</sequence>
<feature type="region of interest" description="Disordered" evidence="1">
    <location>
        <begin position="1"/>
        <end position="54"/>
    </location>
</feature>
<keyword evidence="3" id="KW-1185">Reference proteome</keyword>
<evidence type="ECO:0000313" key="4">
    <source>
        <dbReference type="RefSeq" id="XP_027186073.1"/>
    </source>
</evidence>
<dbReference type="RefSeq" id="XP_027186073.1">
    <property type="nucleotide sequence ID" value="XM_027330272.1"/>
</dbReference>
<dbReference type="InterPro" id="IPR054722">
    <property type="entry name" value="PolX-like_BBD"/>
</dbReference>
<accession>A0A3Q7XI61</accession>
<evidence type="ECO:0000259" key="2">
    <source>
        <dbReference type="Pfam" id="PF22936"/>
    </source>
</evidence>
<gene>
    <name evidence="4" type="primary">LOC113784108</name>
</gene>
<dbReference type="OrthoDB" id="1932348at2759"/>
<feature type="domain" description="Retrovirus-related Pol polyprotein from transposon TNT 1-94-like beta-barrel" evidence="2">
    <location>
        <begin position="69"/>
        <end position="142"/>
    </location>
</feature>
<dbReference type="Pfam" id="PF22936">
    <property type="entry name" value="Pol_BBD"/>
    <property type="match status" value="1"/>
</dbReference>